<dbReference type="EMBL" id="JAACNO010000140">
    <property type="protein sequence ID" value="KAF4149787.1"/>
    <property type="molecule type" value="Genomic_DNA"/>
</dbReference>
<dbReference type="Proteomes" id="UP000704712">
    <property type="component" value="Unassembled WGS sequence"/>
</dbReference>
<evidence type="ECO:0000313" key="2">
    <source>
        <dbReference type="EMBL" id="KAF4149787.1"/>
    </source>
</evidence>
<dbReference type="AlphaFoldDB" id="A0A8S9VC63"/>
<gene>
    <name evidence="2" type="ORF">GN958_ATG01022</name>
</gene>
<protein>
    <submittedName>
        <fullName evidence="2">Uncharacterized protein</fullName>
    </submittedName>
</protein>
<evidence type="ECO:0000313" key="3">
    <source>
        <dbReference type="Proteomes" id="UP000704712"/>
    </source>
</evidence>
<name>A0A8S9VC63_PHYIN</name>
<feature type="compositionally biased region" description="Low complexity" evidence="1">
    <location>
        <begin position="139"/>
        <end position="148"/>
    </location>
</feature>
<accession>A0A8S9VC63</accession>
<evidence type="ECO:0000256" key="1">
    <source>
        <dbReference type="SAM" id="MobiDB-lite"/>
    </source>
</evidence>
<reference evidence="2" key="1">
    <citation type="submission" date="2020-03" db="EMBL/GenBank/DDBJ databases">
        <title>Hybrid Assembly of Korean Phytophthora infestans isolates.</title>
        <authorList>
            <person name="Prokchorchik M."/>
            <person name="Lee Y."/>
            <person name="Seo J."/>
            <person name="Cho J.-H."/>
            <person name="Park Y.-E."/>
            <person name="Jang D.-C."/>
            <person name="Im J.-S."/>
            <person name="Choi J.-G."/>
            <person name="Park H.-J."/>
            <person name="Lee G.-B."/>
            <person name="Lee Y.-G."/>
            <person name="Hong S.-Y."/>
            <person name="Cho K."/>
            <person name="Sohn K.H."/>
        </authorList>
    </citation>
    <scope>NUCLEOTIDE SEQUENCE</scope>
    <source>
        <strain evidence="2">KR_2_A2</strain>
    </source>
</reference>
<proteinExistence type="predicted"/>
<feature type="compositionally biased region" description="Basic and acidic residues" evidence="1">
    <location>
        <begin position="81"/>
        <end position="102"/>
    </location>
</feature>
<sequence length="148" mass="16425">MVWDCRIEAAEIEPTRPLTRAAKRRLEAAHPPVTPEAVPSIMNRRSDGQQSQAAKPAPTVGRDGQRTQRRVRFQQPLEQDALEHTMPRGGERRRDEQKKKSETTIQRPLAMTVAAESEWGDGSQTAEPAVVMARREETGGTSRSESGG</sequence>
<comment type="caution">
    <text evidence="2">The sequence shown here is derived from an EMBL/GenBank/DDBJ whole genome shotgun (WGS) entry which is preliminary data.</text>
</comment>
<organism evidence="2 3">
    <name type="scientific">Phytophthora infestans</name>
    <name type="common">Potato late blight agent</name>
    <name type="synonym">Botrytis infestans</name>
    <dbReference type="NCBI Taxonomy" id="4787"/>
    <lineage>
        <taxon>Eukaryota</taxon>
        <taxon>Sar</taxon>
        <taxon>Stramenopiles</taxon>
        <taxon>Oomycota</taxon>
        <taxon>Peronosporomycetes</taxon>
        <taxon>Peronosporales</taxon>
        <taxon>Peronosporaceae</taxon>
        <taxon>Phytophthora</taxon>
    </lineage>
</organism>
<feature type="region of interest" description="Disordered" evidence="1">
    <location>
        <begin position="1"/>
        <end position="148"/>
    </location>
</feature>